<evidence type="ECO:0000313" key="1">
    <source>
        <dbReference type="EMBL" id="HHM43853.1"/>
    </source>
</evidence>
<comment type="caution">
    <text evidence="1">The sequence shown here is derived from an EMBL/GenBank/DDBJ whole genome shotgun (WGS) entry which is preliminary data.</text>
</comment>
<organism evidence="1">
    <name type="scientific">Caldiarchaeum subterraneum</name>
    <dbReference type="NCBI Taxonomy" id="311458"/>
    <lineage>
        <taxon>Archaea</taxon>
        <taxon>Nitrososphaerota</taxon>
        <taxon>Candidatus Caldarchaeales</taxon>
        <taxon>Candidatus Caldarchaeaceae</taxon>
        <taxon>Candidatus Caldarchaeum</taxon>
    </lineage>
</organism>
<gene>
    <name evidence="1" type="ORF">ENM31_00960</name>
</gene>
<sequence>MSGIFGRLGRFSPRRGAEWGSGGVFGLRYHRGVLYFTAAFEAEARFVRDDWERVYGFELVGDGPRSGGDTYNAVEAVDEYIYFGGWVNAPVIFSGKSDGRSRVFFDNKYSHVHVYDVDDDAVRLLWKESVHRRDEWAGEVGDVVYDPCGDRLLLAREDGHVNTGVYSLDRRTGKAEALSHERSLKGVVVHDTACFGVGENYGTGLRAVHFLDLVSGRWDRFGLEGGSVDGNGFFKPALGEMASAYNRVFAFVRGGVFVGNPLNNEPMTFIRLFDFHNFYAPFRTNSIVLGGGLLIPFNAHHDAVYAASTEEAKEYSLYTNTITAPSVLVYFTPPMAKVVGVYGARITSVEKLRGKVVLAADTTPNAGGPMVTPYDSGEKDFVVVDESRTQEPPPAFSFTQPLSSMPASSTFGGIPLYGYRDKILEVHATRQNKLTIYEYDLSLPPLPATSDSFPVKEGRNVFDLSSFSGVVSFRLDEADPRGFVRMYLS</sequence>
<dbReference type="Pfam" id="PF09910">
    <property type="entry name" value="DUF2139"/>
    <property type="match status" value="1"/>
</dbReference>
<reference evidence="1" key="1">
    <citation type="journal article" date="2020" name="mSystems">
        <title>Genome- and Community-Level Interaction Insights into Carbon Utilization and Element Cycling Functions of Hydrothermarchaeota in Hydrothermal Sediment.</title>
        <authorList>
            <person name="Zhou Z."/>
            <person name="Liu Y."/>
            <person name="Xu W."/>
            <person name="Pan J."/>
            <person name="Luo Z.H."/>
            <person name="Li M."/>
        </authorList>
    </citation>
    <scope>NUCLEOTIDE SEQUENCE [LARGE SCALE GENOMIC DNA]</scope>
    <source>
        <strain evidence="1">SpSt-1074</strain>
    </source>
</reference>
<name>A0A7J3VTT3_CALS0</name>
<dbReference type="SUPFAM" id="SSF82171">
    <property type="entry name" value="DPP6 N-terminal domain-like"/>
    <property type="match status" value="1"/>
</dbReference>
<dbReference type="EMBL" id="DRXH01000037">
    <property type="protein sequence ID" value="HHM43853.1"/>
    <property type="molecule type" value="Genomic_DNA"/>
</dbReference>
<protein>
    <submittedName>
        <fullName evidence="1">DUF2139 domain-containing protein</fullName>
    </submittedName>
</protein>
<proteinExistence type="predicted"/>
<dbReference type="InterPro" id="IPR016675">
    <property type="entry name" value="UCP016666"/>
</dbReference>
<accession>A0A7J3VTT3</accession>
<dbReference type="AlphaFoldDB" id="A0A7J3VTT3"/>